<keyword evidence="3" id="KW-1185">Reference proteome</keyword>
<protein>
    <submittedName>
        <fullName evidence="2">Quinol monooxygenase</fullName>
        <ecNumber evidence="2">1.-.-.-</ecNumber>
    </submittedName>
</protein>
<sequence length="95" mass="11196">MTLTINIRYTGKDGAAQDFAREMTECGIVQTIRKRQGNLRYEYYQPLDDPDTILLIDQWTSQAELDAHHKSPEMPKIAELRDKYHLHMKVERFIS</sequence>
<evidence type="ECO:0000259" key="1">
    <source>
        <dbReference type="PROSITE" id="PS51725"/>
    </source>
</evidence>
<evidence type="ECO:0000313" key="3">
    <source>
        <dbReference type="Proteomes" id="UP001597036"/>
    </source>
</evidence>
<dbReference type="SUPFAM" id="SSF54909">
    <property type="entry name" value="Dimeric alpha+beta barrel"/>
    <property type="match status" value="1"/>
</dbReference>
<dbReference type="EC" id="1.-.-.-" evidence="2"/>
<dbReference type="RefSeq" id="WP_377938605.1">
    <property type="nucleotide sequence ID" value="NZ_JBHTHQ010000021.1"/>
</dbReference>
<proteinExistence type="predicted"/>
<gene>
    <name evidence="2" type="ORF">ACFQY8_03945</name>
</gene>
<keyword evidence="2" id="KW-0503">Monooxygenase</keyword>
<dbReference type="PROSITE" id="PS51725">
    <property type="entry name" value="ABM"/>
    <property type="match status" value="1"/>
</dbReference>
<dbReference type="Pfam" id="PF03992">
    <property type="entry name" value="ABM"/>
    <property type="match status" value="1"/>
</dbReference>
<dbReference type="InterPro" id="IPR011008">
    <property type="entry name" value="Dimeric_a/b-barrel"/>
</dbReference>
<keyword evidence="2" id="KW-0560">Oxidoreductase</keyword>
<name>A0ABW2Y9Y3_9BIFI</name>
<organism evidence="2 3">
    <name type="scientific">Alloscardovia venturai</name>
    <dbReference type="NCBI Taxonomy" id="1769421"/>
    <lineage>
        <taxon>Bacteria</taxon>
        <taxon>Bacillati</taxon>
        <taxon>Actinomycetota</taxon>
        <taxon>Actinomycetes</taxon>
        <taxon>Bifidobacteriales</taxon>
        <taxon>Bifidobacteriaceae</taxon>
        <taxon>Alloscardovia</taxon>
    </lineage>
</organism>
<reference evidence="3" key="1">
    <citation type="journal article" date="2019" name="Int. J. Syst. Evol. Microbiol.">
        <title>The Global Catalogue of Microorganisms (GCM) 10K type strain sequencing project: providing services to taxonomists for standard genome sequencing and annotation.</title>
        <authorList>
            <consortium name="The Broad Institute Genomics Platform"/>
            <consortium name="The Broad Institute Genome Sequencing Center for Infectious Disease"/>
            <person name="Wu L."/>
            <person name="Ma J."/>
        </authorList>
    </citation>
    <scope>NUCLEOTIDE SEQUENCE [LARGE SCALE GENOMIC DNA]</scope>
    <source>
        <strain evidence="3">CCM 8604</strain>
    </source>
</reference>
<accession>A0ABW2Y9Y3</accession>
<dbReference type="InterPro" id="IPR007138">
    <property type="entry name" value="ABM_dom"/>
</dbReference>
<evidence type="ECO:0000313" key="2">
    <source>
        <dbReference type="EMBL" id="MFD0704897.1"/>
    </source>
</evidence>
<comment type="caution">
    <text evidence="2">The sequence shown here is derived from an EMBL/GenBank/DDBJ whole genome shotgun (WGS) entry which is preliminary data.</text>
</comment>
<dbReference type="Gene3D" id="3.30.70.100">
    <property type="match status" value="1"/>
</dbReference>
<feature type="domain" description="ABM" evidence="1">
    <location>
        <begin position="3"/>
        <end position="94"/>
    </location>
</feature>
<dbReference type="Proteomes" id="UP001597036">
    <property type="component" value="Unassembled WGS sequence"/>
</dbReference>
<dbReference type="EMBL" id="JBHTHQ010000021">
    <property type="protein sequence ID" value="MFD0704897.1"/>
    <property type="molecule type" value="Genomic_DNA"/>
</dbReference>
<dbReference type="GO" id="GO:0004497">
    <property type="term" value="F:monooxygenase activity"/>
    <property type="evidence" value="ECO:0007669"/>
    <property type="project" value="UniProtKB-KW"/>
</dbReference>